<feature type="compositionally biased region" description="Acidic residues" evidence="2">
    <location>
        <begin position="147"/>
        <end position="156"/>
    </location>
</feature>
<gene>
    <name evidence="3" type="ORF">AQUCO_00500110v1</name>
</gene>
<dbReference type="AlphaFoldDB" id="A0A2G5EQE1"/>
<dbReference type="FunCoup" id="A0A2G5EQE1">
    <property type="interactions" value="1904"/>
</dbReference>
<reference evidence="3 4" key="1">
    <citation type="submission" date="2017-09" db="EMBL/GenBank/DDBJ databases">
        <title>WGS assembly of Aquilegia coerulea Goldsmith.</title>
        <authorList>
            <person name="Hodges S."/>
            <person name="Kramer E."/>
            <person name="Nordborg M."/>
            <person name="Tomkins J."/>
            <person name="Borevitz J."/>
            <person name="Derieg N."/>
            <person name="Yan J."/>
            <person name="Mihaltcheva S."/>
            <person name="Hayes R.D."/>
            <person name="Rokhsar D."/>
        </authorList>
    </citation>
    <scope>NUCLEOTIDE SEQUENCE [LARGE SCALE GENOMIC DNA]</scope>
    <source>
        <strain evidence="4">cv. Goldsmith</strain>
    </source>
</reference>
<feature type="compositionally biased region" description="Basic and acidic residues" evidence="2">
    <location>
        <begin position="78"/>
        <end position="88"/>
    </location>
</feature>
<sequence length="826" mass="96031">MLDGDDDDVVVQIQNPNLISQVFQIDSSHDKNPNFISEIVVIESQNQNHDSISEIVVVGSQDLTPISIKETRDINHEIEKEKEKDFSKDQNNPISVEEEQDGCSKEENPIAVEEEKEKEKDVDDLMEEDKTQQPQFQIEEDNGRNFEEEEEDDDDVVQEKQQVEEEEEPEEELEEEPEEKLIEQDDEPEGMDLSSPLHAPPMDDGLVLGLVLDTGNHPNVTRRPTKKKKTRRLNQKKQAALDRKLKLIRKNLHPVPFVPAKKLNFAKHEDLLKRLGLWDFVNMEFDGDIRSDLLALVIASYNSSHRYSIVNDVRIRFSRADLARALKLPVKKEKSNSLETSDFDSEAVSEESKLFILDFMSNWVLLLHDDTWILPKEVVNASALIRDGQLHKVDWPGLIWFMVEKEISQEAPKVGTLYYASHIQCLIKSQRDDLFKVEPILEVSLDGEEDDVDLKIGNSEDYQGQDLELCLGQDKIENEKQYKDDDIMDYQESGSTAHWLLDGKNHMNNHFLRPCNLNEAQNLESQYMSKDDADDEGYAPRSKSPTLGELASTDPFQQIGSTSITYSPSLRHAEHSSGDFMYPGADAHFNSAGDNVYANDYKRDICDDDIADHHDLHARHKRMRNDVSSSGFNYCLEQMHQWMNKARVVYEEKEQAANARMNDELLFSNLQQQNHELDDDLRKTRFELQKKQMENYKLEHELHLMTNLIQGYRKALKENERAFSEYRKRNPEPEEPLYMDVGPGGLVLSVKDYEKQCREREEEEKMQRRMFEEMCENFQIDWFTKFKELEDMVDLLNQRLLELEKKFKSVKELLVKPKLAEVSQEV</sequence>
<feature type="coiled-coil region" evidence="1">
    <location>
        <begin position="786"/>
        <end position="813"/>
    </location>
</feature>
<dbReference type="PANTHER" id="PTHR35120">
    <property type="entry name" value="HISTONE ACETYLTRANSFERASE KAT6B-LIKE"/>
    <property type="match status" value="1"/>
</dbReference>
<proteinExistence type="predicted"/>
<feature type="compositionally biased region" description="Basic and acidic residues" evidence="2">
    <location>
        <begin position="102"/>
        <end position="131"/>
    </location>
</feature>
<protein>
    <submittedName>
        <fullName evidence="3">Uncharacterized protein</fullName>
    </submittedName>
</protein>
<name>A0A2G5EQE1_AQUCA</name>
<keyword evidence="4" id="KW-1185">Reference proteome</keyword>
<evidence type="ECO:0000313" key="4">
    <source>
        <dbReference type="Proteomes" id="UP000230069"/>
    </source>
</evidence>
<accession>A0A2G5EQE1</accession>
<dbReference type="EMBL" id="KZ305022">
    <property type="protein sequence ID" value="PIA57954.1"/>
    <property type="molecule type" value="Genomic_DNA"/>
</dbReference>
<organism evidence="3 4">
    <name type="scientific">Aquilegia coerulea</name>
    <name type="common">Rocky mountain columbine</name>
    <dbReference type="NCBI Taxonomy" id="218851"/>
    <lineage>
        <taxon>Eukaryota</taxon>
        <taxon>Viridiplantae</taxon>
        <taxon>Streptophyta</taxon>
        <taxon>Embryophyta</taxon>
        <taxon>Tracheophyta</taxon>
        <taxon>Spermatophyta</taxon>
        <taxon>Magnoliopsida</taxon>
        <taxon>Ranunculales</taxon>
        <taxon>Ranunculaceae</taxon>
        <taxon>Thalictroideae</taxon>
        <taxon>Aquilegia</taxon>
    </lineage>
</organism>
<feature type="region of interest" description="Disordered" evidence="2">
    <location>
        <begin position="529"/>
        <end position="554"/>
    </location>
</feature>
<evidence type="ECO:0000256" key="2">
    <source>
        <dbReference type="SAM" id="MobiDB-lite"/>
    </source>
</evidence>
<keyword evidence="1" id="KW-0175">Coiled coil</keyword>
<dbReference type="InParanoid" id="A0A2G5EQE1"/>
<feature type="region of interest" description="Disordered" evidence="2">
    <location>
        <begin position="78"/>
        <end position="202"/>
    </location>
</feature>
<dbReference type="PANTHER" id="PTHR35120:SF2">
    <property type="entry name" value="AMINOTRANSFERASE-LIKE PLANT MOBILE DOMAIN-CONTAINING PROTEIN"/>
    <property type="match status" value="1"/>
</dbReference>
<dbReference type="OrthoDB" id="1935530at2759"/>
<feature type="compositionally biased region" description="Acidic residues" evidence="2">
    <location>
        <begin position="164"/>
        <end position="190"/>
    </location>
</feature>
<evidence type="ECO:0000256" key="1">
    <source>
        <dbReference type="SAM" id="Coils"/>
    </source>
</evidence>
<dbReference type="STRING" id="218851.A0A2G5EQE1"/>
<dbReference type="Proteomes" id="UP000230069">
    <property type="component" value="Unassembled WGS sequence"/>
</dbReference>
<evidence type="ECO:0000313" key="3">
    <source>
        <dbReference type="EMBL" id="PIA57954.1"/>
    </source>
</evidence>